<proteinExistence type="predicted"/>
<evidence type="ECO:0000313" key="1">
    <source>
        <dbReference type="EMBL" id="GFJ79546.1"/>
    </source>
</evidence>
<gene>
    <name evidence="1" type="ORF">Phou_037260</name>
</gene>
<accession>A0A6V8KC29</accession>
<evidence type="ECO:0000313" key="2">
    <source>
        <dbReference type="Proteomes" id="UP000482800"/>
    </source>
</evidence>
<organism evidence="1 2">
    <name type="scientific">Phytohabitans houttuyneae</name>
    <dbReference type="NCBI Taxonomy" id="1076126"/>
    <lineage>
        <taxon>Bacteria</taxon>
        <taxon>Bacillati</taxon>
        <taxon>Actinomycetota</taxon>
        <taxon>Actinomycetes</taxon>
        <taxon>Micromonosporales</taxon>
        <taxon>Micromonosporaceae</taxon>
    </lineage>
</organism>
<name>A0A6V8KC29_9ACTN</name>
<dbReference type="AlphaFoldDB" id="A0A6V8KC29"/>
<protein>
    <recommendedName>
        <fullName evidence="3">AAA+ ATPase domain-containing protein</fullName>
    </recommendedName>
</protein>
<reference evidence="1 2" key="2">
    <citation type="submission" date="2020-03" db="EMBL/GenBank/DDBJ databases">
        <authorList>
            <person name="Ichikawa N."/>
            <person name="Kimura A."/>
            <person name="Kitahashi Y."/>
            <person name="Uohara A."/>
        </authorList>
    </citation>
    <scope>NUCLEOTIDE SEQUENCE [LARGE SCALE GENOMIC DNA]</scope>
    <source>
        <strain evidence="1 2">NBRC 108639</strain>
    </source>
</reference>
<dbReference type="SUPFAM" id="SSF52540">
    <property type="entry name" value="P-loop containing nucleoside triphosphate hydrolases"/>
    <property type="match status" value="1"/>
</dbReference>
<comment type="caution">
    <text evidence="1">The sequence shown here is derived from an EMBL/GenBank/DDBJ whole genome shotgun (WGS) entry which is preliminary data.</text>
</comment>
<dbReference type="Proteomes" id="UP000482800">
    <property type="component" value="Unassembled WGS sequence"/>
</dbReference>
<dbReference type="InterPro" id="IPR027417">
    <property type="entry name" value="P-loop_NTPase"/>
</dbReference>
<dbReference type="EMBL" id="BLPF01000001">
    <property type="protein sequence ID" value="GFJ79546.1"/>
    <property type="molecule type" value="Genomic_DNA"/>
</dbReference>
<sequence>MTENPFKPAAKEAVKARIALHGPAGSGKTFTALTLATNLADKVAAIDTERGRMKEHQRRFKFDHFAPERFDPRDLTKLLAQAGAAGYGAIVIDSFSHYWMGTGGALEFVDAHDTAKGGKFSAGWKEYRPIENAMLDAVLSYPGHVIVTMRVKTAYVVETVNGKAKPTKVGLKPEQREGVEYEFSIVGELDRDHVMTVTKSTCEDLQDAQITKPGVETAAVIAEWCSDGTPSPDALEYRDQALRQEMTYNDLRALHQEVKERRMLGAAIIDEHGDDTTLGAMIVRLGHERRPVAVAS</sequence>
<evidence type="ECO:0008006" key="3">
    <source>
        <dbReference type="Google" id="ProtNLM"/>
    </source>
</evidence>
<reference evidence="1 2" key="1">
    <citation type="submission" date="2020-03" db="EMBL/GenBank/DDBJ databases">
        <title>Whole genome shotgun sequence of Phytohabitans houttuyneae NBRC 108639.</title>
        <authorList>
            <person name="Komaki H."/>
            <person name="Tamura T."/>
        </authorList>
    </citation>
    <scope>NUCLEOTIDE SEQUENCE [LARGE SCALE GENOMIC DNA]</scope>
    <source>
        <strain evidence="1 2">NBRC 108639</strain>
    </source>
</reference>
<keyword evidence="2" id="KW-1185">Reference proteome</keyword>
<dbReference type="Pfam" id="PF13479">
    <property type="entry name" value="AAA_24"/>
    <property type="match status" value="1"/>
</dbReference>
<dbReference type="Gene3D" id="3.40.50.300">
    <property type="entry name" value="P-loop containing nucleotide triphosphate hydrolases"/>
    <property type="match status" value="1"/>
</dbReference>